<dbReference type="InterPro" id="IPR006283">
    <property type="entry name" value="ThiL-like"/>
</dbReference>
<feature type="binding site" evidence="2">
    <location>
        <position position="210"/>
    </location>
    <ligand>
        <name>Mg(2+)</name>
        <dbReference type="ChEBI" id="CHEBI:18420"/>
        <label>3</label>
    </ligand>
</feature>
<evidence type="ECO:0000313" key="6">
    <source>
        <dbReference type="Proteomes" id="UP000318709"/>
    </source>
</evidence>
<dbReference type="GO" id="GO:0000287">
    <property type="term" value="F:magnesium ion binding"/>
    <property type="evidence" value="ECO:0007669"/>
    <property type="project" value="UniProtKB-UniRule"/>
</dbReference>
<feature type="binding site" evidence="2">
    <location>
        <position position="49"/>
    </location>
    <ligand>
        <name>substrate</name>
    </ligand>
</feature>
<gene>
    <name evidence="2 5" type="primary">thiL</name>
    <name evidence="5" type="ORF">E3E12_08515</name>
</gene>
<reference evidence="5 6" key="1">
    <citation type="submission" date="2019-03" db="EMBL/GenBank/DDBJ databases">
        <title>The complete genome sequence of Swingsia_sp. F3b2 LMG30590(T).</title>
        <authorList>
            <person name="Chua K.-O."/>
            <person name="Chan K.-G."/>
            <person name="See-Too W.-S."/>
        </authorList>
    </citation>
    <scope>NUCLEOTIDE SEQUENCE [LARGE SCALE GENOMIC DNA]</scope>
    <source>
        <strain evidence="5 6">F3b2</strain>
    </source>
</reference>
<dbReference type="AlphaFoldDB" id="A0A4Y6U9U6"/>
<feature type="binding site" evidence="2">
    <location>
        <position position="40"/>
    </location>
    <ligand>
        <name>Mg(2+)</name>
        <dbReference type="ChEBI" id="CHEBI:18420"/>
        <label>4</label>
    </ligand>
</feature>
<feature type="binding site" evidence="2">
    <location>
        <position position="70"/>
    </location>
    <ligand>
        <name>Mg(2+)</name>
        <dbReference type="ChEBI" id="CHEBI:18420"/>
        <label>4</label>
    </ligand>
</feature>
<feature type="binding site" evidence="2">
    <location>
        <position position="41"/>
    </location>
    <ligand>
        <name>Mg(2+)</name>
        <dbReference type="ChEBI" id="CHEBI:18420"/>
        <label>1</label>
    </ligand>
</feature>
<feature type="binding site" evidence="2">
    <location>
        <position position="150"/>
    </location>
    <ligand>
        <name>ATP</name>
        <dbReference type="ChEBI" id="CHEBI:30616"/>
    </ligand>
</feature>
<dbReference type="SUPFAM" id="SSF55326">
    <property type="entry name" value="PurM N-terminal domain-like"/>
    <property type="match status" value="1"/>
</dbReference>
<keyword evidence="2" id="KW-0067">ATP-binding</keyword>
<feature type="binding site" evidence="2">
    <location>
        <position position="213"/>
    </location>
    <ligand>
        <name>Mg(2+)</name>
        <dbReference type="ChEBI" id="CHEBI:18420"/>
        <label>5</label>
    </ligand>
</feature>
<sequence>MGEFDFIGRHFKPLAGPGSYGLRNDGAVMSAPFGHEIVVSSDTMVENVHFLPDDPPETVGRKLLRCNLSDLAAMDAKPLGYTLNSSIPHKGGPEGRYGEAWFAAFAKGLAEDQQRYAITLLGGDTTSTSGPLVMTLTIFGTVAEHKALTRSGASAGDSVWVTGHLGAARLGLEVRRGHLEDPTGKLVQAYRLPTPRVGLQLGTVASAGLDISDGIVQDAGHIAEESGVRLRLEASRLPIAAEAAAAPEHFQEMRLLGGDDYELLLTCPPGHEAALMARGLIMNVPLTRIGKVEALKKGEKPGVVMVGADGKPLSFTTPGWQHF</sequence>
<evidence type="ECO:0000256" key="1">
    <source>
        <dbReference type="ARBA" id="ARBA00022977"/>
    </source>
</evidence>
<feature type="binding site" evidence="2">
    <location>
        <position position="320"/>
    </location>
    <ligand>
        <name>substrate</name>
    </ligand>
</feature>
<evidence type="ECO:0000313" key="5">
    <source>
        <dbReference type="EMBL" id="QDH14223.1"/>
    </source>
</evidence>
<feature type="binding site" evidence="2">
    <location>
        <position position="70"/>
    </location>
    <ligand>
        <name>Mg(2+)</name>
        <dbReference type="ChEBI" id="CHEBI:18420"/>
        <label>2</label>
    </ligand>
</feature>
<dbReference type="PIRSF" id="PIRSF005303">
    <property type="entry name" value="Thiam_monoph_kin"/>
    <property type="match status" value="1"/>
</dbReference>
<comment type="miscellaneous">
    <text evidence="2">Reaction mechanism of ThiL seems to utilize a direct, inline transfer of the gamma-phosphate of ATP to TMP rather than a phosphorylated enzyme intermediate.</text>
</comment>
<dbReference type="GO" id="GO:0009229">
    <property type="term" value="P:thiamine diphosphate biosynthetic process"/>
    <property type="evidence" value="ECO:0007669"/>
    <property type="project" value="UniProtKB-UniRule"/>
</dbReference>
<feature type="binding site" evidence="2">
    <location>
        <position position="42"/>
    </location>
    <ligand>
        <name>Mg(2+)</name>
        <dbReference type="ChEBI" id="CHEBI:18420"/>
        <label>1</label>
    </ligand>
</feature>
<dbReference type="UniPathway" id="UPA00060">
    <property type="reaction ID" value="UER00142"/>
</dbReference>
<feature type="binding site" evidence="2">
    <location>
        <position position="124"/>
    </location>
    <ligand>
        <name>Mg(2+)</name>
        <dbReference type="ChEBI" id="CHEBI:18420"/>
        <label>1</label>
    </ligand>
</feature>
<comment type="function">
    <text evidence="2">Catalyzes the ATP-dependent phosphorylation of thiamine-monophosphate (TMP) to form thiamine-pyrophosphate (TPP), the active form of vitamin B1.</text>
</comment>
<dbReference type="GO" id="GO:0009228">
    <property type="term" value="P:thiamine biosynthetic process"/>
    <property type="evidence" value="ECO:0007669"/>
    <property type="project" value="UniProtKB-KW"/>
</dbReference>
<protein>
    <recommendedName>
        <fullName evidence="2">Thiamine-monophosphate kinase</fullName>
        <shortName evidence="2">TMP kinase</shortName>
        <shortName evidence="2">Thiamine-phosphate kinase</shortName>
        <ecNumber evidence="2">2.7.4.16</ecNumber>
    </recommendedName>
</protein>
<dbReference type="RefSeq" id="WP_141443927.1">
    <property type="nucleotide sequence ID" value="NZ_CP038231.1"/>
</dbReference>
<proteinExistence type="inferred from homology"/>
<keyword evidence="2" id="KW-0460">Magnesium</keyword>
<dbReference type="KEGG" id="swf:E3E12_08515"/>
<dbReference type="Gene3D" id="3.30.1330.10">
    <property type="entry name" value="PurM-like, N-terminal domain"/>
    <property type="match status" value="1"/>
</dbReference>
<feature type="binding site" evidence="2">
    <location>
        <position position="212"/>
    </location>
    <ligand>
        <name>ATP</name>
        <dbReference type="ChEBI" id="CHEBI:30616"/>
    </ligand>
</feature>
<comment type="catalytic activity">
    <reaction evidence="2">
        <text>thiamine phosphate + ATP = thiamine diphosphate + ADP</text>
        <dbReference type="Rhea" id="RHEA:15913"/>
        <dbReference type="ChEBI" id="CHEBI:30616"/>
        <dbReference type="ChEBI" id="CHEBI:37575"/>
        <dbReference type="ChEBI" id="CHEBI:58937"/>
        <dbReference type="ChEBI" id="CHEBI:456216"/>
        <dbReference type="EC" id="2.7.4.16"/>
    </reaction>
</comment>
<feature type="binding site" evidence="2">
    <location>
        <position position="259"/>
    </location>
    <ligand>
        <name>substrate</name>
    </ligand>
</feature>
<dbReference type="PANTHER" id="PTHR30270:SF0">
    <property type="entry name" value="THIAMINE-MONOPHOSPHATE KINASE"/>
    <property type="match status" value="1"/>
</dbReference>
<keyword evidence="2 5" id="KW-0418">Kinase</keyword>
<keyword evidence="2 5" id="KW-0808">Transferase</keyword>
<evidence type="ECO:0000259" key="3">
    <source>
        <dbReference type="Pfam" id="PF00586"/>
    </source>
</evidence>
<feature type="domain" description="PurM-like C-terminal" evidence="4">
    <location>
        <begin position="155"/>
        <end position="297"/>
    </location>
</feature>
<comment type="caution">
    <text evidence="2">Lacks conserved residue(s) required for the propagation of feature annotation.</text>
</comment>
<evidence type="ECO:0000256" key="2">
    <source>
        <dbReference type="HAMAP-Rule" id="MF_02128"/>
    </source>
</evidence>
<name>A0A4Y6U9U6_9PROT</name>
<dbReference type="NCBIfam" id="TIGR01379">
    <property type="entry name" value="thiL"/>
    <property type="match status" value="1"/>
</dbReference>
<dbReference type="PANTHER" id="PTHR30270">
    <property type="entry name" value="THIAMINE-MONOPHOSPHATE KINASE"/>
    <property type="match status" value="1"/>
</dbReference>
<feature type="binding site" evidence="2">
    <location>
        <position position="25"/>
    </location>
    <ligand>
        <name>Mg(2+)</name>
        <dbReference type="ChEBI" id="CHEBI:18420"/>
        <label>3</label>
    </ligand>
</feature>
<dbReference type="CDD" id="cd02194">
    <property type="entry name" value="ThiL"/>
    <property type="match status" value="1"/>
</dbReference>
<feature type="binding site" evidence="2">
    <location>
        <position position="42"/>
    </location>
    <ligand>
        <name>Mg(2+)</name>
        <dbReference type="ChEBI" id="CHEBI:18420"/>
        <label>2</label>
    </ligand>
</feature>
<dbReference type="GO" id="GO:0009030">
    <property type="term" value="F:thiamine-phosphate kinase activity"/>
    <property type="evidence" value="ECO:0007669"/>
    <property type="project" value="UniProtKB-UniRule"/>
</dbReference>
<feature type="binding site" evidence="2">
    <location>
        <begin position="123"/>
        <end position="124"/>
    </location>
    <ligand>
        <name>ATP</name>
        <dbReference type="ChEBI" id="CHEBI:30616"/>
    </ligand>
</feature>
<dbReference type="OrthoDB" id="9802811at2"/>
<feature type="binding site" evidence="2">
    <location>
        <position position="25"/>
    </location>
    <ligand>
        <name>Mg(2+)</name>
        <dbReference type="ChEBI" id="CHEBI:18420"/>
        <label>4</label>
    </ligand>
</feature>
<dbReference type="EMBL" id="CP038231">
    <property type="protein sequence ID" value="QDH14223.1"/>
    <property type="molecule type" value="Genomic_DNA"/>
</dbReference>
<organism evidence="5 6">
    <name type="scientific">Formicincola oecophyllae</name>
    <dbReference type="NCBI Taxonomy" id="2558361"/>
    <lineage>
        <taxon>Bacteria</taxon>
        <taxon>Pseudomonadati</taxon>
        <taxon>Pseudomonadota</taxon>
        <taxon>Alphaproteobacteria</taxon>
        <taxon>Acetobacterales</taxon>
        <taxon>Acetobacteraceae</taxon>
        <taxon>Formicincola</taxon>
    </lineage>
</organism>
<dbReference type="Pfam" id="PF02769">
    <property type="entry name" value="AIRS_C"/>
    <property type="match status" value="1"/>
</dbReference>
<dbReference type="Pfam" id="PF00586">
    <property type="entry name" value="AIRS"/>
    <property type="match status" value="1"/>
</dbReference>
<keyword evidence="6" id="KW-1185">Reference proteome</keyword>
<accession>A0A4Y6U9U6</accession>
<dbReference type="HAMAP" id="MF_02128">
    <property type="entry name" value="TMP_kinase"/>
    <property type="match status" value="1"/>
</dbReference>
<dbReference type="Gene3D" id="3.90.650.10">
    <property type="entry name" value="PurM-like C-terminal domain"/>
    <property type="match status" value="1"/>
</dbReference>
<dbReference type="GO" id="GO:0005524">
    <property type="term" value="F:ATP binding"/>
    <property type="evidence" value="ECO:0007669"/>
    <property type="project" value="UniProtKB-UniRule"/>
</dbReference>
<dbReference type="EC" id="2.7.4.16" evidence="2"/>
<keyword evidence="1 2" id="KW-0784">Thiamine biosynthesis</keyword>
<feature type="binding site" evidence="2">
    <location>
        <position position="70"/>
    </location>
    <ligand>
        <name>Mg(2+)</name>
        <dbReference type="ChEBI" id="CHEBI:18420"/>
        <label>3</label>
    </ligand>
</feature>
<dbReference type="InterPro" id="IPR036676">
    <property type="entry name" value="PurM-like_C_sf"/>
</dbReference>
<dbReference type="SUPFAM" id="SSF56042">
    <property type="entry name" value="PurM C-terminal domain-like"/>
    <property type="match status" value="1"/>
</dbReference>
<comment type="pathway">
    <text evidence="2">Cofactor biosynthesis; thiamine diphosphate biosynthesis; thiamine diphosphate from thiamine phosphate: step 1/1.</text>
</comment>
<dbReference type="Proteomes" id="UP000318709">
    <property type="component" value="Chromosome"/>
</dbReference>
<dbReference type="InterPro" id="IPR016188">
    <property type="entry name" value="PurM-like_N"/>
</dbReference>
<evidence type="ECO:0000259" key="4">
    <source>
        <dbReference type="Pfam" id="PF02769"/>
    </source>
</evidence>
<dbReference type="InterPro" id="IPR010918">
    <property type="entry name" value="PurM-like_C_dom"/>
</dbReference>
<dbReference type="InterPro" id="IPR036921">
    <property type="entry name" value="PurM-like_N_sf"/>
</dbReference>
<comment type="similarity">
    <text evidence="2">Belongs to the thiamine-monophosphate kinase family.</text>
</comment>
<keyword evidence="2" id="KW-0547">Nucleotide-binding</keyword>
<feature type="domain" description="PurM-like N-terminal" evidence="3">
    <location>
        <begin position="24"/>
        <end position="142"/>
    </location>
</feature>
<keyword evidence="2" id="KW-0479">Metal-binding</keyword>